<protein>
    <submittedName>
        <fullName evidence="1">Uncharacterized protein</fullName>
    </submittedName>
</protein>
<gene>
    <name evidence="1" type="ORF">LCGC14_2466070</name>
</gene>
<proteinExistence type="predicted"/>
<accession>A0A0F9BBU2</accession>
<dbReference type="EMBL" id="LAZR01038508">
    <property type="protein sequence ID" value="KKL19379.1"/>
    <property type="molecule type" value="Genomic_DNA"/>
</dbReference>
<sequence>MKLCDYDDCDNESSKIWWTKDQNNNPYVLHLCKQHY</sequence>
<name>A0A0F9BBU2_9ZZZZ</name>
<organism evidence="1">
    <name type="scientific">marine sediment metagenome</name>
    <dbReference type="NCBI Taxonomy" id="412755"/>
    <lineage>
        <taxon>unclassified sequences</taxon>
        <taxon>metagenomes</taxon>
        <taxon>ecological metagenomes</taxon>
    </lineage>
</organism>
<evidence type="ECO:0000313" key="1">
    <source>
        <dbReference type="EMBL" id="KKL19379.1"/>
    </source>
</evidence>
<dbReference type="AlphaFoldDB" id="A0A0F9BBU2"/>
<feature type="non-terminal residue" evidence="1">
    <location>
        <position position="36"/>
    </location>
</feature>
<comment type="caution">
    <text evidence="1">The sequence shown here is derived from an EMBL/GenBank/DDBJ whole genome shotgun (WGS) entry which is preliminary data.</text>
</comment>
<reference evidence="1" key="1">
    <citation type="journal article" date="2015" name="Nature">
        <title>Complex archaea that bridge the gap between prokaryotes and eukaryotes.</title>
        <authorList>
            <person name="Spang A."/>
            <person name="Saw J.H."/>
            <person name="Jorgensen S.L."/>
            <person name="Zaremba-Niedzwiedzka K."/>
            <person name="Martijn J."/>
            <person name="Lind A.E."/>
            <person name="van Eijk R."/>
            <person name="Schleper C."/>
            <person name="Guy L."/>
            <person name="Ettema T.J."/>
        </authorList>
    </citation>
    <scope>NUCLEOTIDE SEQUENCE</scope>
</reference>